<evidence type="ECO:0000313" key="5">
    <source>
        <dbReference type="Proteomes" id="UP000078492"/>
    </source>
</evidence>
<sequence length="365" mass="41417">MASTDRDANNTQPLTSAITSNRYGKTDHAPFIVHIHAKIEHITESSYEVMMKRQVSRIISSGLCSIKKIGRGKIAVEMRNFYFANALASNKDLDKHGLFAFIPLHRTVRSGIIRGIPTSITDQDLRSDLRSTSKIIEIKRLNKRITINGKTDFVPSTTVNLKFAGQSLSKHVTLYYDLHAVSPFIFRIKTCFNCYRIGHISKYCKRNPRCRLCGQPPHGEETICERQDLSPKYINCNGDHLSTSSNCPLFIRQKNIQSLAAVENISLNEARKRVLHNSNATGSYDFPTFNAARPAEYRNFPMLPHIVNSNPPSINPNRFSIFNSYNDSYLPYSETLKNSDSNVHYGNKNTQAHLSRQHGIKENRN</sequence>
<dbReference type="GO" id="GO:0008270">
    <property type="term" value="F:zinc ion binding"/>
    <property type="evidence" value="ECO:0007669"/>
    <property type="project" value="UniProtKB-KW"/>
</dbReference>
<reference evidence="4 5" key="1">
    <citation type="submission" date="2015-09" db="EMBL/GenBank/DDBJ databases">
        <title>Trachymyrmex cornetzi WGS genome.</title>
        <authorList>
            <person name="Nygaard S."/>
            <person name="Hu H."/>
            <person name="Boomsma J."/>
            <person name="Zhang G."/>
        </authorList>
    </citation>
    <scope>NUCLEOTIDE SEQUENCE [LARGE SCALE GENOMIC DNA]</scope>
    <source>
        <strain evidence="4">Tcor2-1</strain>
        <tissue evidence="4">Whole body</tissue>
    </source>
</reference>
<evidence type="ECO:0000256" key="1">
    <source>
        <dbReference type="PROSITE-ProRule" id="PRU00047"/>
    </source>
</evidence>
<proteinExistence type="predicted"/>
<dbReference type="Proteomes" id="UP000078492">
    <property type="component" value="Unassembled WGS sequence"/>
</dbReference>
<evidence type="ECO:0000313" key="4">
    <source>
        <dbReference type="EMBL" id="KYN19123.1"/>
    </source>
</evidence>
<feature type="compositionally biased region" description="Polar residues" evidence="2">
    <location>
        <begin position="9"/>
        <end position="21"/>
    </location>
</feature>
<name>A0A151J721_9HYME</name>
<dbReference type="STRING" id="471704.A0A151J721"/>
<organism evidence="4 5">
    <name type="scientific">Trachymyrmex cornetzi</name>
    <dbReference type="NCBI Taxonomy" id="471704"/>
    <lineage>
        <taxon>Eukaryota</taxon>
        <taxon>Metazoa</taxon>
        <taxon>Ecdysozoa</taxon>
        <taxon>Arthropoda</taxon>
        <taxon>Hexapoda</taxon>
        <taxon>Insecta</taxon>
        <taxon>Pterygota</taxon>
        <taxon>Neoptera</taxon>
        <taxon>Endopterygota</taxon>
        <taxon>Hymenoptera</taxon>
        <taxon>Apocrita</taxon>
        <taxon>Aculeata</taxon>
        <taxon>Formicoidea</taxon>
        <taxon>Formicidae</taxon>
        <taxon>Myrmicinae</taxon>
        <taxon>Trachymyrmex</taxon>
    </lineage>
</organism>
<dbReference type="InterPro" id="IPR036875">
    <property type="entry name" value="Znf_CCHC_sf"/>
</dbReference>
<feature type="region of interest" description="Disordered" evidence="2">
    <location>
        <begin position="1"/>
        <end position="21"/>
    </location>
</feature>
<dbReference type="AlphaFoldDB" id="A0A151J721"/>
<keyword evidence="1" id="KW-0863">Zinc-finger</keyword>
<dbReference type="SUPFAM" id="SSF57756">
    <property type="entry name" value="Retrovirus zinc finger-like domains"/>
    <property type="match status" value="1"/>
</dbReference>
<feature type="compositionally biased region" description="Polar residues" evidence="2">
    <location>
        <begin position="341"/>
        <end position="354"/>
    </location>
</feature>
<dbReference type="EMBL" id="KQ979782">
    <property type="protein sequence ID" value="KYN19123.1"/>
    <property type="molecule type" value="Genomic_DNA"/>
</dbReference>
<keyword evidence="1" id="KW-0479">Metal-binding</keyword>
<dbReference type="InterPro" id="IPR001878">
    <property type="entry name" value="Znf_CCHC"/>
</dbReference>
<feature type="domain" description="CCHC-type" evidence="3">
    <location>
        <begin position="191"/>
        <end position="206"/>
    </location>
</feature>
<dbReference type="PROSITE" id="PS50158">
    <property type="entry name" value="ZF_CCHC"/>
    <property type="match status" value="1"/>
</dbReference>
<feature type="region of interest" description="Disordered" evidence="2">
    <location>
        <begin position="341"/>
        <end position="365"/>
    </location>
</feature>
<keyword evidence="5" id="KW-1185">Reference proteome</keyword>
<protein>
    <recommendedName>
        <fullName evidence="3">CCHC-type domain-containing protein</fullName>
    </recommendedName>
</protein>
<accession>A0A151J721</accession>
<keyword evidence="1" id="KW-0862">Zinc</keyword>
<dbReference type="GO" id="GO:0003676">
    <property type="term" value="F:nucleic acid binding"/>
    <property type="evidence" value="ECO:0007669"/>
    <property type="project" value="InterPro"/>
</dbReference>
<gene>
    <name evidence="4" type="ORF">ALC57_08549</name>
</gene>
<evidence type="ECO:0000259" key="3">
    <source>
        <dbReference type="PROSITE" id="PS50158"/>
    </source>
</evidence>
<evidence type="ECO:0000256" key="2">
    <source>
        <dbReference type="SAM" id="MobiDB-lite"/>
    </source>
</evidence>